<dbReference type="Gene3D" id="3.40.1210.10">
    <property type="entry name" value="Survival protein SurE-like phosphatase/nucleotidase"/>
    <property type="match status" value="1"/>
</dbReference>
<comment type="caution">
    <text evidence="5">The sequence shown here is derived from an EMBL/GenBank/DDBJ whole genome shotgun (WGS) entry which is preliminary data.</text>
</comment>
<dbReference type="GO" id="GO:0008252">
    <property type="term" value="F:nucleotidase activity"/>
    <property type="evidence" value="ECO:0007669"/>
    <property type="project" value="InterPro"/>
</dbReference>
<evidence type="ECO:0000256" key="2">
    <source>
        <dbReference type="ARBA" id="ARBA00022723"/>
    </source>
</evidence>
<dbReference type="PANTHER" id="PTHR30457:SF0">
    <property type="entry name" value="PHOSPHATASE, PUTATIVE (AFU_ORTHOLOGUE AFUA_4G01070)-RELATED"/>
    <property type="match status" value="1"/>
</dbReference>
<organism evidence="5 6">
    <name type="scientific">Myriangium duriaei CBS 260.36</name>
    <dbReference type="NCBI Taxonomy" id="1168546"/>
    <lineage>
        <taxon>Eukaryota</taxon>
        <taxon>Fungi</taxon>
        <taxon>Dikarya</taxon>
        <taxon>Ascomycota</taxon>
        <taxon>Pezizomycotina</taxon>
        <taxon>Dothideomycetes</taxon>
        <taxon>Dothideomycetidae</taxon>
        <taxon>Myriangiales</taxon>
        <taxon>Myriangiaceae</taxon>
        <taxon>Myriangium</taxon>
    </lineage>
</organism>
<evidence type="ECO:0000313" key="6">
    <source>
        <dbReference type="Proteomes" id="UP000799439"/>
    </source>
</evidence>
<accession>A0A9P4JDN8</accession>
<gene>
    <name evidence="5" type="ORF">K461DRAFT_249849</name>
</gene>
<dbReference type="SUPFAM" id="SSF64167">
    <property type="entry name" value="SurE-like"/>
    <property type="match status" value="1"/>
</dbReference>
<evidence type="ECO:0000313" key="5">
    <source>
        <dbReference type="EMBL" id="KAF2157098.1"/>
    </source>
</evidence>
<dbReference type="InterPro" id="IPR030048">
    <property type="entry name" value="SurE"/>
</dbReference>
<dbReference type="InterPro" id="IPR036523">
    <property type="entry name" value="SurE-like_sf"/>
</dbReference>
<dbReference type="PANTHER" id="PTHR30457">
    <property type="entry name" value="5'-NUCLEOTIDASE SURE"/>
    <property type="match status" value="1"/>
</dbReference>
<keyword evidence="6" id="KW-1185">Reference proteome</keyword>
<dbReference type="EMBL" id="ML996081">
    <property type="protein sequence ID" value="KAF2157098.1"/>
    <property type="molecule type" value="Genomic_DNA"/>
</dbReference>
<evidence type="ECO:0000256" key="1">
    <source>
        <dbReference type="ARBA" id="ARBA00011062"/>
    </source>
</evidence>
<feature type="domain" description="Survival protein SurE-like phosphatase/nucleotidase" evidence="4">
    <location>
        <begin position="12"/>
        <end position="212"/>
    </location>
</feature>
<keyword evidence="3" id="KW-0378">Hydrolase</keyword>
<evidence type="ECO:0000256" key="3">
    <source>
        <dbReference type="ARBA" id="ARBA00022801"/>
    </source>
</evidence>
<dbReference type="OrthoDB" id="4018688at2759"/>
<dbReference type="GO" id="GO:0046872">
    <property type="term" value="F:metal ion binding"/>
    <property type="evidence" value="ECO:0007669"/>
    <property type="project" value="UniProtKB-KW"/>
</dbReference>
<proteinExistence type="inferred from homology"/>
<dbReference type="Pfam" id="PF01975">
    <property type="entry name" value="SurE"/>
    <property type="match status" value="1"/>
</dbReference>
<dbReference type="AlphaFoldDB" id="A0A9P4JDN8"/>
<keyword evidence="2" id="KW-0479">Metal-binding</keyword>
<dbReference type="Proteomes" id="UP000799439">
    <property type="component" value="Unassembled WGS sequence"/>
</dbReference>
<name>A0A9P4JDN8_9PEZI</name>
<sequence length="290" mass="30531">MALSHLVRAANIVIANDDGWAEMNIRTLQSTLTKAGEHVVISAPATDQSGAGSSEGIPKILKSPCEYNSCPTGSPPTGHNTTDYKLNYINSFPATSMHYGIQSLGPKHFNGSLPDIALSGFNVGENTGMKNYFSGTIAAACKAAKLGIPAIAFHGSTGSRTAWNNPVPPYASIYADLATNLTQVVLKSGSPLLPRGVYLNVNMPKISESCSKTSDFKFVLTRLHNAFMSPDDVETCGKKRLPTERRVSGGKGCHISVSVGDGSTKGDSYAGQAPVLAKLKGLLSCLPKKS</sequence>
<reference evidence="5" key="1">
    <citation type="journal article" date="2020" name="Stud. Mycol.">
        <title>101 Dothideomycetes genomes: a test case for predicting lifestyles and emergence of pathogens.</title>
        <authorList>
            <person name="Haridas S."/>
            <person name="Albert R."/>
            <person name="Binder M."/>
            <person name="Bloem J."/>
            <person name="Labutti K."/>
            <person name="Salamov A."/>
            <person name="Andreopoulos B."/>
            <person name="Baker S."/>
            <person name="Barry K."/>
            <person name="Bills G."/>
            <person name="Bluhm B."/>
            <person name="Cannon C."/>
            <person name="Castanera R."/>
            <person name="Culley D."/>
            <person name="Daum C."/>
            <person name="Ezra D."/>
            <person name="Gonzalez J."/>
            <person name="Henrissat B."/>
            <person name="Kuo A."/>
            <person name="Liang C."/>
            <person name="Lipzen A."/>
            <person name="Lutzoni F."/>
            <person name="Magnuson J."/>
            <person name="Mondo S."/>
            <person name="Nolan M."/>
            <person name="Ohm R."/>
            <person name="Pangilinan J."/>
            <person name="Park H.-J."/>
            <person name="Ramirez L."/>
            <person name="Alfaro M."/>
            <person name="Sun H."/>
            <person name="Tritt A."/>
            <person name="Yoshinaga Y."/>
            <person name="Zwiers L.-H."/>
            <person name="Turgeon B."/>
            <person name="Goodwin S."/>
            <person name="Spatafora J."/>
            <person name="Crous P."/>
            <person name="Grigoriev I."/>
        </authorList>
    </citation>
    <scope>NUCLEOTIDE SEQUENCE</scope>
    <source>
        <strain evidence="5">CBS 260.36</strain>
    </source>
</reference>
<evidence type="ECO:0000259" key="4">
    <source>
        <dbReference type="Pfam" id="PF01975"/>
    </source>
</evidence>
<dbReference type="InterPro" id="IPR002828">
    <property type="entry name" value="SurE-like_Pase/nucleotidase"/>
</dbReference>
<comment type="similarity">
    <text evidence="1">Belongs to the SurE nucleotidase family.</text>
</comment>
<protein>
    <submittedName>
        <fullName evidence="5">5'/3'-nucleotidase sure family protein</fullName>
    </submittedName>
</protein>